<feature type="domain" description="Ricin B lectin" evidence="1">
    <location>
        <begin position="34"/>
        <end position="104"/>
    </location>
</feature>
<keyword evidence="3" id="KW-1185">Reference proteome</keyword>
<evidence type="ECO:0000313" key="2">
    <source>
        <dbReference type="EMBL" id="KUM97240.1"/>
    </source>
</evidence>
<reference evidence="2 3" key="1">
    <citation type="submission" date="2015-10" db="EMBL/GenBank/DDBJ databases">
        <title>Draft genome sequence of Streptomyces cellostaticus DSM 40189, type strain for the species Streptomyces cellostaticus.</title>
        <authorList>
            <person name="Ruckert C."/>
            <person name="Winkler A."/>
            <person name="Kalinowski J."/>
            <person name="Kampfer P."/>
            <person name="Glaeser S."/>
        </authorList>
    </citation>
    <scope>NUCLEOTIDE SEQUENCE [LARGE SCALE GENOMIC DNA]</scope>
    <source>
        <strain evidence="2 3">DSM 40189</strain>
    </source>
</reference>
<dbReference type="Pfam" id="PF14200">
    <property type="entry name" value="RicinB_lectin_2"/>
    <property type="match status" value="1"/>
</dbReference>
<name>A0A101NPV5_9ACTN</name>
<sequence length="132" mass="13951">MIGTGGKTDDANIGNRDVPDVVLEDSGSAANKDTQYWHLVTEPKGGVSLLNMSGGRAAAIRTGNATVGQKIGRRVDNSPAGSWNVVKTADGYYKFQAVKNTTVYLTGASRGAALTLQNPVADGSQEWRLVQR</sequence>
<organism evidence="2 3">
    <name type="scientific">Streptomyces cellostaticus</name>
    <dbReference type="NCBI Taxonomy" id="67285"/>
    <lineage>
        <taxon>Bacteria</taxon>
        <taxon>Bacillati</taxon>
        <taxon>Actinomycetota</taxon>
        <taxon>Actinomycetes</taxon>
        <taxon>Kitasatosporales</taxon>
        <taxon>Streptomycetaceae</taxon>
        <taxon>Streptomyces</taxon>
    </lineage>
</organism>
<dbReference type="InterPro" id="IPR035992">
    <property type="entry name" value="Ricin_B-like_lectins"/>
</dbReference>
<protein>
    <recommendedName>
        <fullName evidence="1">Ricin B lectin domain-containing protein</fullName>
    </recommendedName>
</protein>
<comment type="caution">
    <text evidence="2">The sequence shown here is derived from an EMBL/GenBank/DDBJ whole genome shotgun (WGS) entry which is preliminary data.</text>
</comment>
<evidence type="ECO:0000259" key="1">
    <source>
        <dbReference type="Pfam" id="PF14200"/>
    </source>
</evidence>
<dbReference type="Proteomes" id="UP000054241">
    <property type="component" value="Unassembled WGS sequence"/>
</dbReference>
<accession>A0A101NPV5</accession>
<evidence type="ECO:0000313" key="3">
    <source>
        <dbReference type="Proteomes" id="UP000054241"/>
    </source>
</evidence>
<dbReference type="EMBL" id="LMWL01000011">
    <property type="protein sequence ID" value="KUM97240.1"/>
    <property type="molecule type" value="Genomic_DNA"/>
</dbReference>
<gene>
    <name evidence="2" type="ORF">AQI88_08150</name>
</gene>
<dbReference type="AlphaFoldDB" id="A0A101NPV5"/>
<dbReference type="Gene3D" id="2.80.10.50">
    <property type="match status" value="1"/>
</dbReference>
<dbReference type="SUPFAM" id="SSF50370">
    <property type="entry name" value="Ricin B-like lectins"/>
    <property type="match status" value="1"/>
</dbReference>
<dbReference type="InterPro" id="IPR000772">
    <property type="entry name" value="Ricin_B_lectin"/>
</dbReference>
<dbReference type="CDD" id="cd00161">
    <property type="entry name" value="beta-trefoil_Ricin-like"/>
    <property type="match status" value="1"/>
</dbReference>
<proteinExistence type="predicted"/>
<dbReference type="STRING" id="67285.AQI88_08150"/>